<comment type="caution">
    <text evidence="1">The sequence shown here is derived from an EMBL/GenBank/DDBJ whole genome shotgun (WGS) entry which is preliminary data.</text>
</comment>
<reference evidence="1 2" key="1">
    <citation type="journal article" date="2019" name="J Genomics">
        <title>The Draft Genome of a Hydrogen-producing Cyanobacterium, Arthrospira platensis NIES-46.</title>
        <authorList>
            <person name="Suzuki S."/>
            <person name="Yamaguchi H."/>
            <person name="Kawachi M."/>
        </authorList>
    </citation>
    <scope>NUCLEOTIDE SEQUENCE [LARGE SCALE GENOMIC DNA]</scope>
    <source>
        <strain evidence="1 2">NIES-46</strain>
    </source>
</reference>
<proteinExistence type="predicted"/>
<dbReference type="GeneID" id="301685771"/>
<gene>
    <name evidence="1" type="ORF">NIES46_05940</name>
</gene>
<dbReference type="Proteomes" id="UP000326169">
    <property type="component" value="Unassembled WGS sequence"/>
</dbReference>
<name>A0A5M3SZM2_LIMPL</name>
<evidence type="ECO:0000313" key="1">
    <source>
        <dbReference type="EMBL" id="GCE92554.1"/>
    </source>
</evidence>
<sequence>MVNCVTIDKGDRVPVSPNWQVLGFTQPTGDGCPRFSESFSTESPTIAHPRANMVNCVTIDKGDRLTVGFRALGFTQPTV</sequence>
<evidence type="ECO:0000313" key="2">
    <source>
        <dbReference type="Proteomes" id="UP000326169"/>
    </source>
</evidence>
<organism evidence="1 2">
    <name type="scientific">Limnospira platensis NIES-46</name>
    <dbReference type="NCBI Taxonomy" id="1236695"/>
    <lineage>
        <taxon>Bacteria</taxon>
        <taxon>Bacillati</taxon>
        <taxon>Cyanobacteriota</taxon>
        <taxon>Cyanophyceae</taxon>
        <taxon>Oscillatoriophycideae</taxon>
        <taxon>Oscillatoriales</taxon>
        <taxon>Sirenicapillariaceae</taxon>
        <taxon>Limnospira</taxon>
    </lineage>
</organism>
<dbReference type="EMBL" id="BIMW01000026">
    <property type="protein sequence ID" value="GCE92554.1"/>
    <property type="molecule type" value="Genomic_DNA"/>
</dbReference>
<protein>
    <submittedName>
        <fullName evidence="1">Uncharacterized protein</fullName>
    </submittedName>
</protein>
<accession>A0A5M3SZM2</accession>
<dbReference type="RefSeq" id="WP_172973405.1">
    <property type="nucleotide sequence ID" value="NZ_BIMW01000026.1"/>
</dbReference>
<keyword evidence="2" id="KW-1185">Reference proteome</keyword>